<keyword evidence="1" id="KW-0812">Transmembrane</keyword>
<protein>
    <submittedName>
        <fullName evidence="2">Uncharacterized protein</fullName>
    </submittedName>
</protein>
<reference evidence="2" key="1">
    <citation type="journal article" date="2021" name="mSystems">
        <title>Bacteria and Archaea Synergistically Convert Glycine Betaine to Biogenic Methane in the Formosa Cold Seep of the South China Sea.</title>
        <authorList>
            <person name="Li L."/>
            <person name="Zhang W."/>
            <person name="Zhang S."/>
            <person name="Song L."/>
            <person name="Sun Q."/>
            <person name="Zhang H."/>
            <person name="Xiang H."/>
            <person name="Dong X."/>
        </authorList>
    </citation>
    <scope>NUCLEOTIDE SEQUENCE</scope>
    <source>
        <strain evidence="2">ZWT</strain>
    </source>
</reference>
<evidence type="ECO:0000313" key="3">
    <source>
        <dbReference type="Proteomes" id="UP001056429"/>
    </source>
</evidence>
<feature type="transmembrane region" description="Helical" evidence="1">
    <location>
        <begin position="63"/>
        <end position="81"/>
    </location>
</feature>
<accession>A0A9J6P5S2</accession>
<dbReference type="Proteomes" id="UP001056429">
    <property type="component" value="Unassembled WGS sequence"/>
</dbReference>
<dbReference type="RefSeq" id="WP_250860606.1">
    <property type="nucleotide sequence ID" value="NZ_JAGSOJ010000004.1"/>
</dbReference>
<keyword evidence="1" id="KW-1133">Transmembrane helix</keyword>
<evidence type="ECO:0000256" key="1">
    <source>
        <dbReference type="SAM" id="Phobius"/>
    </source>
</evidence>
<comment type="caution">
    <text evidence="2">The sequence shown here is derived from an EMBL/GenBank/DDBJ whole genome shotgun (WGS) entry which is preliminary data.</text>
</comment>
<feature type="transmembrane region" description="Helical" evidence="1">
    <location>
        <begin position="143"/>
        <end position="160"/>
    </location>
</feature>
<evidence type="ECO:0000313" key="2">
    <source>
        <dbReference type="EMBL" id="MCM1991486.1"/>
    </source>
</evidence>
<keyword evidence="1" id="KW-0472">Membrane</keyword>
<feature type="transmembrane region" description="Helical" evidence="1">
    <location>
        <begin position="167"/>
        <end position="186"/>
    </location>
</feature>
<dbReference type="EMBL" id="JAGSOJ010000004">
    <property type="protein sequence ID" value="MCM1991486.1"/>
    <property type="molecule type" value="Genomic_DNA"/>
</dbReference>
<name>A0A9J6P5S2_9CLOT</name>
<organism evidence="2 3">
    <name type="scientific">Oceanirhabdus seepicola</name>
    <dbReference type="NCBI Taxonomy" id="2828781"/>
    <lineage>
        <taxon>Bacteria</taxon>
        <taxon>Bacillati</taxon>
        <taxon>Bacillota</taxon>
        <taxon>Clostridia</taxon>
        <taxon>Eubacteriales</taxon>
        <taxon>Clostridiaceae</taxon>
        <taxon>Oceanirhabdus</taxon>
    </lineage>
</organism>
<dbReference type="AlphaFoldDB" id="A0A9J6P5S2"/>
<reference evidence="2" key="2">
    <citation type="submission" date="2021-04" db="EMBL/GenBank/DDBJ databases">
        <authorList>
            <person name="Dong X."/>
        </authorList>
    </citation>
    <scope>NUCLEOTIDE SEQUENCE</scope>
    <source>
        <strain evidence="2">ZWT</strain>
    </source>
</reference>
<feature type="transmembrane region" description="Helical" evidence="1">
    <location>
        <begin position="192"/>
        <end position="212"/>
    </location>
</feature>
<sequence length="217" mass="24649">MYGIGRGSRRVFKYEESKPHGIVSGIVNFVIVYSIYLGLLSLINTFMGEEIVGKDFFYKQNGIIILVLTLVIVMFYGIVMADKVGFMTWGERIAGRKLISTRKVWVNPYSKSRGLLFAVLLMNILIIANYFGGVPTVYTSINYIREVITLIFHIVLLMKIGQGKIHFMIALIVLYLISLISAVIMLPDNIKYVAASVFGVLILLHFIIFFIYKNKDE</sequence>
<keyword evidence="3" id="KW-1185">Reference proteome</keyword>
<feature type="transmembrane region" description="Helical" evidence="1">
    <location>
        <begin position="21"/>
        <end position="43"/>
    </location>
</feature>
<proteinExistence type="predicted"/>
<feature type="transmembrane region" description="Helical" evidence="1">
    <location>
        <begin position="114"/>
        <end position="131"/>
    </location>
</feature>
<gene>
    <name evidence="2" type="ORF">KDK92_17260</name>
</gene>